<feature type="signal peptide" evidence="2">
    <location>
        <begin position="1"/>
        <end position="19"/>
    </location>
</feature>
<accession>A0A835IC19</accession>
<gene>
    <name evidence="3" type="ORF">IFM89_005572</name>
</gene>
<dbReference type="InterPro" id="IPR050425">
    <property type="entry name" value="NAD(P)_dehydrat-like"/>
</dbReference>
<evidence type="ECO:0000313" key="4">
    <source>
        <dbReference type="Proteomes" id="UP000631114"/>
    </source>
</evidence>
<evidence type="ECO:0000313" key="3">
    <source>
        <dbReference type="EMBL" id="KAF9613093.1"/>
    </source>
</evidence>
<proteinExistence type="predicted"/>
<sequence>MSIVAPLLLFFTVIYGTLADPDMLQDICVADPSSAIKGCQGVFHTASPVTNDPEQMVEPAVNGTKIGKAVAEKAAWEMAKEKRVDLVVVNPVLVVGPLLQPIVNASILHILKYLTGSAKTYANSVQTYVHAFWGVDLAHILSIHDSYSKALDLVPMKIHEQSPIFFGSYDDVEEIKALYAAEEKKACLCKS</sequence>
<dbReference type="OrthoDB" id="2735536at2759"/>
<dbReference type="EMBL" id="JADFTS010000003">
    <property type="protein sequence ID" value="KAF9613093.1"/>
    <property type="molecule type" value="Genomic_DNA"/>
</dbReference>
<keyword evidence="2" id="KW-0732">Signal</keyword>
<comment type="caution">
    <text evidence="3">The sequence shown here is derived from an EMBL/GenBank/DDBJ whole genome shotgun (WGS) entry which is preliminary data.</text>
</comment>
<organism evidence="3 4">
    <name type="scientific">Coptis chinensis</name>
    <dbReference type="NCBI Taxonomy" id="261450"/>
    <lineage>
        <taxon>Eukaryota</taxon>
        <taxon>Viridiplantae</taxon>
        <taxon>Streptophyta</taxon>
        <taxon>Embryophyta</taxon>
        <taxon>Tracheophyta</taxon>
        <taxon>Spermatophyta</taxon>
        <taxon>Magnoliopsida</taxon>
        <taxon>Ranunculales</taxon>
        <taxon>Ranunculaceae</taxon>
        <taxon>Coptidoideae</taxon>
        <taxon>Coptis</taxon>
    </lineage>
</organism>
<reference evidence="3 4" key="1">
    <citation type="submission" date="2020-10" db="EMBL/GenBank/DDBJ databases">
        <title>The Coptis chinensis genome and diversification of protoberbering-type alkaloids.</title>
        <authorList>
            <person name="Wang B."/>
            <person name="Shu S."/>
            <person name="Song C."/>
            <person name="Liu Y."/>
        </authorList>
    </citation>
    <scope>NUCLEOTIDE SEQUENCE [LARGE SCALE GENOMIC DNA]</scope>
    <source>
        <strain evidence="3">HL-2020</strain>
        <tissue evidence="3">Leaf</tissue>
    </source>
</reference>
<dbReference type="Proteomes" id="UP000631114">
    <property type="component" value="Unassembled WGS sequence"/>
</dbReference>
<dbReference type="Gene3D" id="3.40.50.720">
    <property type="entry name" value="NAD(P)-binding Rossmann-like Domain"/>
    <property type="match status" value="2"/>
</dbReference>
<dbReference type="AlphaFoldDB" id="A0A835IC19"/>
<protein>
    <recommendedName>
        <fullName evidence="5">Cinnamoyl-CoA reductase</fullName>
    </recommendedName>
</protein>
<feature type="chain" id="PRO_5032419168" description="Cinnamoyl-CoA reductase" evidence="2">
    <location>
        <begin position="20"/>
        <end position="191"/>
    </location>
</feature>
<dbReference type="PANTHER" id="PTHR10366">
    <property type="entry name" value="NAD DEPENDENT EPIMERASE/DEHYDRATASE"/>
    <property type="match status" value="1"/>
</dbReference>
<dbReference type="PANTHER" id="PTHR10366:SF404">
    <property type="entry name" value="CINNAMOYL-COA REDUCTASE 1"/>
    <property type="match status" value="1"/>
</dbReference>
<dbReference type="GO" id="GO:0016616">
    <property type="term" value="F:oxidoreductase activity, acting on the CH-OH group of donors, NAD or NADP as acceptor"/>
    <property type="evidence" value="ECO:0007669"/>
    <property type="project" value="TreeGrafter"/>
</dbReference>
<dbReference type="InterPro" id="IPR036291">
    <property type="entry name" value="NAD(P)-bd_dom_sf"/>
</dbReference>
<keyword evidence="1" id="KW-0560">Oxidoreductase</keyword>
<evidence type="ECO:0008006" key="5">
    <source>
        <dbReference type="Google" id="ProtNLM"/>
    </source>
</evidence>
<keyword evidence="4" id="KW-1185">Reference proteome</keyword>
<evidence type="ECO:0000256" key="2">
    <source>
        <dbReference type="SAM" id="SignalP"/>
    </source>
</evidence>
<name>A0A835IC19_9MAGN</name>
<evidence type="ECO:0000256" key="1">
    <source>
        <dbReference type="ARBA" id="ARBA00023002"/>
    </source>
</evidence>
<dbReference type="SUPFAM" id="SSF51735">
    <property type="entry name" value="NAD(P)-binding Rossmann-fold domains"/>
    <property type="match status" value="1"/>
</dbReference>